<accession>A0A1X7EEL7</accession>
<gene>
    <name evidence="1" type="ORF">SAMN02982917_1595</name>
</gene>
<name>A0A1X7EEL7_9PROT</name>
<proteinExistence type="predicted"/>
<dbReference type="AlphaFoldDB" id="A0A1X7EEL7"/>
<protein>
    <submittedName>
        <fullName evidence="1">Uncharacterized protein</fullName>
    </submittedName>
</protein>
<evidence type="ECO:0000313" key="1">
    <source>
        <dbReference type="EMBL" id="SMF32563.1"/>
    </source>
</evidence>
<dbReference type="OrthoDB" id="7301983at2"/>
<dbReference type="EMBL" id="FXAK01000002">
    <property type="protein sequence ID" value="SMF32563.1"/>
    <property type="molecule type" value="Genomic_DNA"/>
</dbReference>
<dbReference type="RefSeq" id="WP_143266358.1">
    <property type="nucleotide sequence ID" value="NZ_FXAK01000002.1"/>
</dbReference>
<sequence length="269" mass="28737">MFEGDRSGNYGGNYGGGHGGHHGNGWGHWKGHGRGHDHHGDGDGGGAYEGLYVVDVQGTIDLPVPFLDEAVQTGDPFRMTVAMLFDDPVVTTDDTSFRRYFDDQPNKLLLSVQVGDSEVEHVVEATVHPDDGTTLVIGDDTLYREFLVIPEPPRTPEDLLSVIAAGTSTDPANGQEVWLRAQINVTDPTGAMIDDLNLEDSATFVPPPDSESVANFSRFREGPINFDANLYGIVTSVSLNSIDPTDVFSADSLAAIGYPLQTGGGCFAA</sequence>
<dbReference type="Proteomes" id="UP000192936">
    <property type="component" value="Unassembled WGS sequence"/>
</dbReference>
<reference evidence="1 2" key="1">
    <citation type="submission" date="2017-04" db="EMBL/GenBank/DDBJ databases">
        <authorList>
            <person name="Afonso C.L."/>
            <person name="Miller P.J."/>
            <person name="Scott M.A."/>
            <person name="Spackman E."/>
            <person name="Goraichik I."/>
            <person name="Dimitrov K.M."/>
            <person name="Suarez D.L."/>
            <person name="Swayne D.E."/>
        </authorList>
    </citation>
    <scope>NUCLEOTIDE SEQUENCE [LARGE SCALE GENOMIC DNA]</scope>
    <source>
        <strain evidence="1 2">A2P</strain>
    </source>
</reference>
<evidence type="ECO:0000313" key="2">
    <source>
        <dbReference type="Proteomes" id="UP000192936"/>
    </source>
</evidence>
<organism evidence="1 2">
    <name type="scientific">Azospirillum oryzae</name>
    <dbReference type="NCBI Taxonomy" id="286727"/>
    <lineage>
        <taxon>Bacteria</taxon>
        <taxon>Pseudomonadati</taxon>
        <taxon>Pseudomonadota</taxon>
        <taxon>Alphaproteobacteria</taxon>
        <taxon>Rhodospirillales</taxon>
        <taxon>Azospirillaceae</taxon>
        <taxon>Azospirillum</taxon>
    </lineage>
</organism>